<feature type="compositionally biased region" description="Basic and acidic residues" evidence="2">
    <location>
        <begin position="549"/>
        <end position="561"/>
    </location>
</feature>
<evidence type="ECO:0000259" key="3">
    <source>
        <dbReference type="Pfam" id="PF10481"/>
    </source>
</evidence>
<sequence length="1087" mass="123648">MSWAADDWTSGLSGHVLQKVQELQAQQERLNREKQQKQLQLDNVEAALHKQKLKNEELRVDLVAVQRELVAVQEQAQGEVRARERLTQELQMKQAQVCGLEGQLDSARTLTQTLTQEIKRLEAELEKLQKGNGSGDSVLFSTPCWNMTSPWDNGSRPDERPGLRGDGDMKAHSVRQLQFGDLSPKSSVGSTSSPLPQQPHKTPPLTRHVRQSETPSGVFPWERDNSVSAPKGRVTSSGPSCNVIVRGSDSGDYGMEEALRKERDTVQELRKWAESLEGELRAEKQRCKECEARLAEVKREVNTKEQSLTRSRDELSRAQTRIAQEGDRAEAAEQRVKQLQEELKCQRQNAETSRCNAEQRRKEMEREHNKELLELQKERQASERQHQQESNKLNQEIQQARAQHNTLQSQYDKLSLQKQAVERDLETAKGKLKGVETDLSETRKREAQTQAKLTEAQRENEGLSVRLEQLKKKEKNLEEEVKRLTEELAEALRLIKELQDKLAASAAAAAAAPLHATAAAESFCPAVTIIQERSPPHRPCTQRKKLHKTERAREEGQERMKYPSNREPGEGIDSEHIAEFGSEDSKDQKIRGNKKSQCEPGRQSETDMETSLTEQDTGIEDTDTESYMSDSTSDTAHKPDGDYICGSRTGGDQDSSKNISSHPGSGQKNNSSSPDNLKRENTALRDELQDVKQELQRRLDDLETQRRAEAEARTKLKQLSRKHSNQAEQHRTKAQELREAAGKLEAQLEEERKEGGKLRQTLALLEKELQTLKEEKERIKERDDENEEKERSRLEQALADMERKQLEMEEESGQLKRDLEALQSELAQVREEREKERDLERKQPQKEELKAELDLRAKIQELQAELDKLRESSHSKEKDLKDNAPLTYLQLGDLDTKNNATVISEGIIPSPDAHMAFCESVNQQNAIVSQEVMTSDLITDFTEYAGKITHSVSSVEDKEGSPPNIKTLSDLDKTAFLLKELERVRMEKEGEAEAARNTQKKLEALQKQVTSQTKQLTQAFESQTKHIQNLLTELQERESALLKQNKELDLCREEIASLKAEKQLWQKELNVTASVNPEQSVDVSESM</sequence>
<dbReference type="OrthoDB" id="10255522at2759"/>
<dbReference type="Proteomes" id="UP000504632">
    <property type="component" value="Chromosome 2"/>
</dbReference>
<feature type="compositionally biased region" description="Basic and acidic residues" evidence="2">
    <location>
        <begin position="728"/>
        <end position="742"/>
    </location>
</feature>
<dbReference type="GeneID" id="115805000"/>
<protein>
    <submittedName>
        <fullName evidence="5">Centromere protein F</fullName>
    </submittedName>
</protein>
<feature type="compositionally biased region" description="Basic and acidic residues" evidence="2">
    <location>
        <begin position="567"/>
        <end position="590"/>
    </location>
</feature>
<evidence type="ECO:0000256" key="1">
    <source>
        <dbReference type="SAM" id="Coils"/>
    </source>
</evidence>
<name>A0A6J2UQI5_CHACN</name>
<dbReference type="GO" id="GO:0000922">
    <property type="term" value="C:spindle pole"/>
    <property type="evidence" value="ECO:0007669"/>
    <property type="project" value="TreeGrafter"/>
</dbReference>
<feature type="region of interest" description="Disordered" evidence="2">
    <location>
        <begin position="379"/>
        <end position="408"/>
    </location>
</feature>
<keyword evidence="1" id="KW-0175">Coiled coil</keyword>
<feature type="region of interest" description="Disordered" evidence="2">
    <location>
        <begin position="301"/>
        <end position="330"/>
    </location>
</feature>
<feature type="coiled-coil region" evidence="1">
    <location>
        <begin position="104"/>
        <end position="131"/>
    </location>
</feature>
<feature type="region of interest" description="Disordered" evidence="2">
    <location>
        <begin position="180"/>
        <end position="249"/>
    </location>
</feature>
<feature type="compositionally biased region" description="Basic and acidic residues" evidence="2">
    <location>
        <begin position="155"/>
        <end position="168"/>
    </location>
</feature>
<dbReference type="Pfam" id="PF10481">
    <property type="entry name" value="CENP-F_N"/>
    <property type="match status" value="1"/>
</dbReference>
<accession>A0A6J2UQI5</accession>
<dbReference type="GO" id="GO:0008017">
    <property type="term" value="F:microtubule binding"/>
    <property type="evidence" value="ECO:0007669"/>
    <property type="project" value="InterPro"/>
</dbReference>
<dbReference type="GO" id="GO:0000775">
    <property type="term" value="C:chromosome, centromeric region"/>
    <property type="evidence" value="ECO:0007669"/>
    <property type="project" value="InterPro"/>
</dbReference>
<dbReference type="AlphaFoldDB" id="A0A6J2UQI5"/>
<dbReference type="GO" id="GO:0051310">
    <property type="term" value="P:metaphase chromosome alignment"/>
    <property type="evidence" value="ECO:0007669"/>
    <property type="project" value="TreeGrafter"/>
</dbReference>
<keyword evidence="4" id="KW-1185">Reference proteome</keyword>
<feature type="compositionally biased region" description="Basic residues" evidence="2">
    <location>
        <begin position="715"/>
        <end position="724"/>
    </location>
</feature>
<feature type="domain" description="Centromere protein Cenp-F N-terminal" evidence="3">
    <location>
        <begin position="1"/>
        <end position="156"/>
    </location>
</feature>
<feature type="compositionally biased region" description="Basic and acidic residues" evidence="2">
    <location>
        <begin position="828"/>
        <end position="851"/>
    </location>
</feature>
<feature type="coiled-coil region" evidence="1">
    <location>
        <begin position="978"/>
        <end position="1068"/>
    </location>
</feature>
<evidence type="ECO:0000313" key="4">
    <source>
        <dbReference type="Proteomes" id="UP000504632"/>
    </source>
</evidence>
<dbReference type="PANTHER" id="PTHR18874:SF10">
    <property type="entry name" value="CENTROMERE PROTEIN F"/>
    <property type="match status" value="1"/>
</dbReference>
<feature type="region of interest" description="Disordered" evidence="2">
    <location>
        <begin position="773"/>
        <end position="851"/>
    </location>
</feature>
<feature type="compositionally biased region" description="Polar residues" evidence="2">
    <location>
        <begin position="650"/>
        <end position="675"/>
    </location>
</feature>
<gene>
    <name evidence="5" type="primary">LOC115805000</name>
</gene>
<evidence type="ECO:0000256" key="2">
    <source>
        <dbReference type="SAM" id="MobiDB-lite"/>
    </source>
</evidence>
<feature type="coiled-coil region" evidence="1">
    <location>
        <begin position="16"/>
        <end position="75"/>
    </location>
</feature>
<dbReference type="RefSeq" id="XP_030621346.1">
    <property type="nucleotide sequence ID" value="XM_030765486.1"/>
</dbReference>
<organism evidence="4 5">
    <name type="scientific">Chanos chanos</name>
    <name type="common">Milkfish</name>
    <name type="synonym">Mugil chanos</name>
    <dbReference type="NCBI Taxonomy" id="29144"/>
    <lineage>
        <taxon>Eukaryota</taxon>
        <taxon>Metazoa</taxon>
        <taxon>Chordata</taxon>
        <taxon>Craniata</taxon>
        <taxon>Vertebrata</taxon>
        <taxon>Euteleostomi</taxon>
        <taxon>Actinopterygii</taxon>
        <taxon>Neopterygii</taxon>
        <taxon>Teleostei</taxon>
        <taxon>Ostariophysi</taxon>
        <taxon>Gonorynchiformes</taxon>
        <taxon>Chanidae</taxon>
        <taxon>Chanos</taxon>
    </lineage>
</organism>
<dbReference type="GO" id="GO:0070840">
    <property type="term" value="F:dynein complex binding"/>
    <property type="evidence" value="ECO:0007669"/>
    <property type="project" value="TreeGrafter"/>
</dbReference>
<feature type="compositionally biased region" description="Polar residues" evidence="2">
    <location>
        <begin position="625"/>
        <end position="634"/>
    </location>
</feature>
<feature type="compositionally biased region" description="Low complexity" evidence="2">
    <location>
        <begin position="183"/>
        <end position="195"/>
    </location>
</feature>
<feature type="region of interest" description="Disordered" evidence="2">
    <location>
        <begin position="534"/>
        <end position="756"/>
    </location>
</feature>
<dbReference type="PANTHER" id="PTHR18874">
    <property type="entry name" value="CMF/LEK/CENP CELL DIVISION-RELATED"/>
    <property type="match status" value="1"/>
</dbReference>
<dbReference type="InterPro" id="IPR018463">
    <property type="entry name" value="Centromere_CenpF_N"/>
</dbReference>
<reference evidence="5" key="1">
    <citation type="submission" date="2025-08" db="UniProtKB">
        <authorList>
            <consortium name="RefSeq"/>
        </authorList>
    </citation>
    <scope>IDENTIFICATION</scope>
</reference>
<feature type="compositionally biased region" description="Basic and acidic residues" evidence="2">
    <location>
        <begin position="676"/>
        <end position="714"/>
    </location>
</feature>
<feature type="compositionally biased region" description="Polar residues" evidence="2">
    <location>
        <begin position="390"/>
        <end position="408"/>
    </location>
</feature>
<evidence type="ECO:0000313" key="5">
    <source>
        <dbReference type="RefSeq" id="XP_030621346.1"/>
    </source>
</evidence>
<dbReference type="GO" id="GO:0000278">
    <property type="term" value="P:mitotic cell cycle"/>
    <property type="evidence" value="ECO:0007669"/>
    <property type="project" value="TreeGrafter"/>
</dbReference>
<dbReference type="GO" id="GO:0005634">
    <property type="term" value="C:nucleus"/>
    <property type="evidence" value="ECO:0007669"/>
    <property type="project" value="TreeGrafter"/>
</dbReference>
<feature type="compositionally biased region" description="Polar residues" evidence="2">
    <location>
        <begin position="347"/>
        <end position="356"/>
    </location>
</feature>
<dbReference type="InterPro" id="IPR043513">
    <property type="entry name" value="Cenp-F"/>
</dbReference>
<feature type="compositionally biased region" description="Basic and acidic residues" evidence="2">
    <location>
        <begin position="357"/>
        <end position="367"/>
    </location>
</feature>
<dbReference type="InParanoid" id="A0A6J2UQI5"/>
<feature type="compositionally biased region" description="Basic and acidic residues" evidence="2">
    <location>
        <begin position="379"/>
        <end position="389"/>
    </location>
</feature>
<feature type="compositionally biased region" description="Basic and acidic residues" evidence="2">
    <location>
        <begin position="773"/>
        <end position="820"/>
    </location>
</feature>
<dbReference type="GO" id="GO:0010389">
    <property type="term" value="P:regulation of G2/M transition of mitotic cell cycle"/>
    <property type="evidence" value="ECO:0007669"/>
    <property type="project" value="TreeGrafter"/>
</dbReference>
<proteinExistence type="predicted"/>
<feature type="region of interest" description="Disordered" evidence="2">
    <location>
        <begin position="347"/>
        <end position="367"/>
    </location>
</feature>
<feature type="region of interest" description="Disordered" evidence="2">
    <location>
        <begin position="146"/>
        <end position="168"/>
    </location>
</feature>